<evidence type="ECO:0000313" key="2">
    <source>
        <dbReference type="Proteomes" id="UP001500547"/>
    </source>
</evidence>
<dbReference type="InterPro" id="IPR008727">
    <property type="entry name" value="PAAR_motif"/>
</dbReference>
<dbReference type="EMBL" id="BAABLD010000007">
    <property type="protein sequence ID" value="GAA5162825.1"/>
    <property type="molecule type" value="Genomic_DNA"/>
</dbReference>
<proteinExistence type="predicted"/>
<evidence type="ECO:0000313" key="1">
    <source>
        <dbReference type="EMBL" id="GAA5162825.1"/>
    </source>
</evidence>
<organism evidence="1 2">
    <name type="scientific">Viridibacterium curvum</name>
    <dbReference type="NCBI Taxonomy" id="1101404"/>
    <lineage>
        <taxon>Bacteria</taxon>
        <taxon>Pseudomonadati</taxon>
        <taxon>Pseudomonadota</taxon>
        <taxon>Betaproteobacteria</taxon>
        <taxon>Rhodocyclales</taxon>
        <taxon>Rhodocyclaceae</taxon>
        <taxon>Viridibacterium</taxon>
    </lineage>
</organism>
<protein>
    <recommendedName>
        <fullName evidence="3">PAAR domain-containing protein</fullName>
    </recommendedName>
</protein>
<keyword evidence="2" id="KW-1185">Reference proteome</keyword>
<dbReference type="Pfam" id="PF05488">
    <property type="entry name" value="PAAR_motif"/>
    <property type="match status" value="1"/>
</dbReference>
<comment type="caution">
    <text evidence="1">The sequence shown here is derived from an EMBL/GenBank/DDBJ whole genome shotgun (WGS) entry which is preliminary data.</text>
</comment>
<dbReference type="RefSeq" id="WP_345532170.1">
    <property type="nucleotide sequence ID" value="NZ_BAABLD010000007.1"/>
</dbReference>
<name>A0ABP9QJT5_9RHOO</name>
<accession>A0ABP9QJT5</accession>
<evidence type="ECO:0008006" key="3">
    <source>
        <dbReference type="Google" id="ProtNLM"/>
    </source>
</evidence>
<dbReference type="Gene3D" id="2.60.200.60">
    <property type="match status" value="1"/>
</dbReference>
<dbReference type="CDD" id="cd14744">
    <property type="entry name" value="PAAR_CT_2"/>
    <property type="match status" value="1"/>
</dbReference>
<gene>
    <name evidence="1" type="ORF">GCM10025770_14060</name>
</gene>
<dbReference type="Proteomes" id="UP001500547">
    <property type="component" value="Unassembled WGS sequence"/>
</dbReference>
<sequence length="89" mass="9168">MARPIILVGDKTDHGGTVIEGAPESDINGKRIARVGDKVTCPKKGCHSPTTIVTGDPTCLIDGKPVARHGDKTACGATLISTQSTTTDL</sequence>
<reference evidence="2" key="1">
    <citation type="journal article" date="2019" name="Int. J. Syst. Evol. Microbiol.">
        <title>The Global Catalogue of Microorganisms (GCM) 10K type strain sequencing project: providing services to taxonomists for standard genome sequencing and annotation.</title>
        <authorList>
            <consortium name="The Broad Institute Genomics Platform"/>
            <consortium name="The Broad Institute Genome Sequencing Center for Infectious Disease"/>
            <person name="Wu L."/>
            <person name="Ma J."/>
        </authorList>
    </citation>
    <scope>NUCLEOTIDE SEQUENCE [LARGE SCALE GENOMIC DNA]</scope>
    <source>
        <strain evidence="2">JCM 18715</strain>
    </source>
</reference>